<evidence type="ECO:0000256" key="9">
    <source>
        <dbReference type="ARBA" id="ARBA00038298"/>
    </source>
</evidence>
<evidence type="ECO:0000256" key="5">
    <source>
        <dbReference type="ARBA" id="ARBA00023136"/>
    </source>
</evidence>
<dbReference type="InterPro" id="IPR039859">
    <property type="entry name" value="PFA4/ZDH16/20/ERF2-like"/>
</dbReference>
<evidence type="ECO:0000256" key="6">
    <source>
        <dbReference type="ARBA" id="ARBA00023139"/>
    </source>
</evidence>
<feature type="region of interest" description="Disordered" evidence="12">
    <location>
        <begin position="233"/>
        <end position="284"/>
    </location>
</feature>
<keyword evidence="6" id="KW-0564">Palmitate</keyword>
<sequence length="521" mass="58933">MFPKELAGWYTVSEAVLVLLVPMKAGDSDSLNSTFSFAGLFRQFSAEPIPSSFILCSVPPSSTPVPFPFCVCMSQLCRVVEEAKHNAREQREARSKPQPWIVLKLMVFITTGIMIYTGYVYIGRFCVQIILRQKPGVSRGSGIALLVVFCLLYLWMFWAYARVVLTPPGFARDYVAQCPPPVLAPQPYVPAPLDNNSESIRGPSYDRLERGQDQNAGVLDALPKPPMIASTVAAASVADPSPSPSSSSSAEKKKIKGKSLRQTRLQRDLDRAARSHISRRPPTTPPLAPEYRYCSKDLFIKPYRAHHCRACGTCVLKYDHHCPWIGQCVGARNHKFFINFNLATAFFTSYTLATLVGFAVHLSNGDIDVQTIVIIALAGLFFIFTITLFLSHARLLTLSQTTVEHLQTSSIKEHEDFILSEIFSCWEIPNKQRVRREWDKEWGRVGREGNVWWAGSPLKGWEDTMGSAERTRENPWGWASWVFPLGLRKRKEEVGLEYRINPRCDGQGRWRKRSEWPEELR</sequence>
<organism evidence="14 15">
    <name type="scientific">Collybiopsis confluens</name>
    <dbReference type="NCBI Taxonomy" id="2823264"/>
    <lineage>
        <taxon>Eukaryota</taxon>
        <taxon>Fungi</taxon>
        <taxon>Dikarya</taxon>
        <taxon>Basidiomycota</taxon>
        <taxon>Agaricomycotina</taxon>
        <taxon>Agaricomycetes</taxon>
        <taxon>Agaricomycetidae</taxon>
        <taxon>Agaricales</taxon>
        <taxon>Marasmiineae</taxon>
        <taxon>Omphalotaceae</taxon>
        <taxon>Collybiopsis</taxon>
    </lineage>
</organism>
<dbReference type="AlphaFoldDB" id="A0A8H5CRC0"/>
<comment type="similarity">
    <text evidence="9">Belongs to the DHHC palmitoyltransferase family. PFA5 subfamily.</text>
</comment>
<comment type="catalytic activity">
    <reaction evidence="10 11">
        <text>L-cysteinyl-[protein] + hexadecanoyl-CoA = S-hexadecanoyl-L-cysteinyl-[protein] + CoA</text>
        <dbReference type="Rhea" id="RHEA:36683"/>
        <dbReference type="Rhea" id="RHEA-COMP:10131"/>
        <dbReference type="Rhea" id="RHEA-COMP:11032"/>
        <dbReference type="ChEBI" id="CHEBI:29950"/>
        <dbReference type="ChEBI" id="CHEBI:57287"/>
        <dbReference type="ChEBI" id="CHEBI:57379"/>
        <dbReference type="ChEBI" id="CHEBI:74151"/>
        <dbReference type="EC" id="2.3.1.225"/>
    </reaction>
</comment>
<feature type="transmembrane region" description="Helical" evidence="11">
    <location>
        <begin position="342"/>
        <end position="363"/>
    </location>
</feature>
<keyword evidence="5 11" id="KW-0472">Membrane</keyword>
<evidence type="ECO:0000313" key="15">
    <source>
        <dbReference type="Proteomes" id="UP000518752"/>
    </source>
</evidence>
<comment type="subcellular location">
    <subcellularLocation>
        <location evidence="1">Membrane</location>
        <topology evidence="1">Multi-pass membrane protein</topology>
    </subcellularLocation>
</comment>
<evidence type="ECO:0000256" key="10">
    <source>
        <dbReference type="ARBA" id="ARBA00048048"/>
    </source>
</evidence>
<keyword evidence="4 11" id="KW-1133">Transmembrane helix</keyword>
<accession>A0A8H5CRC0</accession>
<dbReference type="EMBL" id="JAACJN010000363">
    <property type="protein sequence ID" value="KAF5345984.1"/>
    <property type="molecule type" value="Genomic_DNA"/>
</dbReference>
<reference evidence="14 15" key="1">
    <citation type="journal article" date="2020" name="ISME J.">
        <title>Uncovering the hidden diversity of litter-decomposition mechanisms in mushroom-forming fungi.</title>
        <authorList>
            <person name="Floudas D."/>
            <person name="Bentzer J."/>
            <person name="Ahren D."/>
            <person name="Johansson T."/>
            <person name="Persson P."/>
            <person name="Tunlid A."/>
        </authorList>
    </citation>
    <scope>NUCLEOTIDE SEQUENCE [LARGE SCALE GENOMIC DNA]</scope>
    <source>
        <strain evidence="14 15">CBS 406.79</strain>
    </source>
</reference>
<evidence type="ECO:0000256" key="3">
    <source>
        <dbReference type="ARBA" id="ARBA00022692"/>
    </source>
</evidence>
<keyword evidence="15" id="KW-1185">Reference proteome</keyword>
<dbReference type="InterPro" id="IPR001594">
    <property type="entry name" value="Palmitoyltrfase_DHHC"/>
</dbReference>
<dbReference type="OrthoDB" id="1436450at2759"/>
<dbReference type="GO" id="GO:0005783">
    <property type="term" value="C:endoplasmic reticulum"/>
    <property type="evidence" value="ECO:0007669"/>
    <property type="project" value="TreeGrafter"/>
</dbReference>
<feature type="transmembrane region" description="Helical" evidence="11">
    <location>
        <begin position="369"/>
        <end position="390"/>
    </location>
</feature>
<evidence type="ECO:0000256" key="7">
    <source>
        <dbReference type="ARBA" id="ARBA00023288"/>
    </source>
</evidence>
<dbReference type="PROSITE" id="PS50216">
    <property type="entry name" value="DHHC"/>
    <property type="match status" value="1"/>
</dbReference>
<keyword evidence="2 11" id="KW-0808">Transferase</keyword>
<evidence type="ECO:0000256" key="8">
    <source>
        <dbReference type="ARBA" id="ARBA00023315"/>
    </source>
</evidence>
<dbReference type="PANTHER" id="PTHR22883">
    <property type="entry name" value="ZINC FINGER DHHC DOMAIN CONTAINING PROTEIN"/>
    <property type="match status" value="1"/>
</dbReference>
<feature type="domain" description="Palmitoyltransferase DHHC" evidence="13">
    <location>
        <begin position="290"/>
        <end position="407"/>
    </location>
</feature>
<dbReference type="PANTHER" id="PTHR22883:SF23">
    <property type="entry name" value="PALMITOYLTRANSFERASE ZDHHC6"/>
    <property type="match status" value="1"/>
</dbReference>
<evidence type="ECO:0000256" key="11">
    <source>
        <dbReference type="RuleBase" id="RU079119"/>
    </source>
</evidence>
<dbReference type="EC" id="2.3.1.225" evidence="11"/>
<evidence type="ECO:0000256" key="2">
    <source>
        <dbReference type="ARBA" id="ARBA00022679"/>
    </source>
</evidence>
<protein>
    <recommendedName>
        <fullName evidence="11">Palmitoyltransferase</fullName>
        <ecNumber evidence="11">2.3.1.225</ecNumber>
    </recommendedName>
</protein>
<dbReference type="GO" id="GO:0019706">
    <property type="term" value="F:protein-cysteine S-palmitoyltransferase activity"/>
    <property type="evidence" value="ECO:0007669"/>
    <property type="project" value="UniProtKB-EC"/>
</dbReference>
<dbReference type="Proteomes" id="UP000518752">
    <property type="component" value="Unassembled WGS sequence"/>
</dbReference>
<proteinExistence type="inferred from homology"/>
<dbReference type="GO" id="GO:0016020">
    <property type="term" value="C:membrane"/>
    <property type="evidence" value="ECO:0007669"/>
    <property type="project" value="UniProtKB-SubCell"/>
</dbReference>
<keyword evidence="3 11" id="KW-0812">Transmembrane</keyword>
<feature type="compositionally biased region" description="Low complexity" evidence="12">
    <location>
        <begin position="233"/>
        <end position="249"/>
    </location>
</feature>
<comment type="caution">
    <text evidence="14">The sequence shown here is derived from an EMBL/GenBank/DDBJ whole genome shotgun (WGS) entry which is preliminary data.</text>
</comment>
<keyword evidence="8 11" id="KW-0012">Acyltransferase</keyword>
<evidence type="ECO:0000313" key="14">
    <source>
        <dbReference type="EMBL" id="KAF5345984.1"/>
    </source>
</evidence>
<evidence type="ECO:0000256" key="4">
    <source>
        <dbReference type="ARBA" id="ARBA00022989"/>
    </source>
</evidence>
<dbReference type="GO" id="GO:0006612">
    <property type="term" value="P:protein targeting to membrane"/>
    <property type="evidence" value="ECO:0007669"/>
    <property type="project" value="TreeGrafter"/>
</dbReference>
<dbReference type="Pfam" id="PF01529">
    <property type="entry name" value="DHHC"/>
    <property type="match status" value="1"/>
</dbReference>
<dbReference type="GO" id="GO:0005794">
    <property type="term" value="C:Golgi apparatus"/>
    <property type="evidence" value="ECO:0007669"/>
    <property type="project" value="TreeGrafter"/>
</dbReference>
<evidence type="ECO:0000259" key="13">
    <source>
        <dbReference type="Pfam" id="PF01529"/>
    </source>
</evidence>
<comment type="domain">
    <text evidence="11">The DHHC domain is required for palmitoyltransferase activity.</text>
</comment>
<name>A0A8H5CRC0_9AGAR</name>
<evidence type="ECO:0000256" key="1">
    <source>
        <dbReference type="ARBA" id="ARBA00004141"/>
    </source>
</evidence>
<gene>
    <name evidence="14" type="ORF">D9757_014360</name>
</gene>
<feature type="transmembrane region" description="Helical" evidence="11">
    <location>
        <begin position="101"/>
        <end position="122"/>
    </location>
</feature>
<feature type="transmembrane region" description="Helical" evidence="11">
    <location>
        <begin position="142"/>
        <end position="161"/>
    </location>
</feature>
<evidence type="ECO:0000256" key="12">
    <source>
        <dbReference type="SAM" id="MobiDB-lite"/>
    </source>
</evidence>
<keyword evidence="7" id="KW-0449">Lipoprotein</keyword>